<keyword evidence="4" id="KW-1185">Reference proteome</keyword>
<accession>A0ABV7VHU8</accession>
<dbReference type="InterPro" id="IPR050345">
    <property type="entry name" value="Aliph_Amidase/BUP"/>
</dbReference>
<dbReference type="GO" id="GO:0016787">
    <property type="term" value="F:hydrolase activity"/>
    <property type="evidence" value="ECO:0007669"/>
    <property type="project" value="UniProtKB-KW"/>
</dbReference>
<organism evidence="3 4">
    <name type="scientific">Ferrovibrio xuzhouensis</name>
    <dbReference type="NCBI Taxonomy" id="1576914"/>
    <lineage>
        <taxon>Bacteria</taxon>
        <taxon>Pseudomonadati</taxon>
        <taxon>Pseudomonadota</taxon>
        <taxon>Alphaproteobacteria</taxon>
        <taxon>Rhodospirillales</taxon>
        <taxon>Rhodospirillaceae</taxon>
        <taxon>Ferrovibrio</taxon>
    </lineage>
</organism>
<dbReference type="PROSITE" id="PS50263">
    <property type="entry name" value="CN_HYDROLASE"/>
    <property type="match status" value="1"/>
</dbReference>
<dbReference type="Gene3D" id="3.60.110.10">
    <property type="entry name" value="Carbon-nitrogen hydrolase"/>
    <property type="match status" value="1"/>
</dbReference>
<name>A0ABV7VHU8_9PROT</name>
<dbReference type="CDD" id="cd07569">
    <property type="entry name" value="DCase"/>
    <property type="match status" value="1"/>
</dbReference>
<dbReference type="SUPFAM" id="SSF56317">
    <property type="entry name" value="Carbon-nitrogen hydrolase"/>
    <property type="match status" value="1"/>
</dbReference>
<evidence type="ECO:0000259" key="2">
    <source>
        <dbReference type="PROSITE" id="PS50263"/>
    </source>
</evidence>
<feature type="domain" description="CN hydrolase" evidence="2">
    <location>
        <begin position="8"/>
        <end position="278"/>
    </location>
</feature>
<proteinExistence type="predicted"/>
<sequence length="327" mass="36347">MSGLKRPLGLAVAQLGPIHLADTRAAVVKRLIALLREAHSRGARLVVFPELALTTFFPRYWMEDDEAIARFFELSMPGPETQPLFDLARELGIGFYLGYAELTGDGRRFNTSVLVDEAGGIVGRYRKIHLPGHADHKPQAPFQHLEKKYFEVGNEGFSVWPTMDTKIGMCICNDRRWPEAFRVMGLQSAEIVALGYNTPSHNIHWNEPTHLRMFHHLLSLQANAYQNALWIAAAAKCGAEDGFHMFGGSAIVAPTGEIVAQAQGEDDEVIFVNADLALGDSFRQNVFNFIKHRRPEHYRLIVDRVGAGEPLAAGELAKLASTFQQEG</sequence>
<dbReference type="InterPro" id="IPR003010">
    <property type="entry name" value="C-N_Hydrolase"/>
</dbReference>
<protein>
    <submittedName>
        <fullName evidence="3">N-carbamoyl-D-amino-acid hydrolase</fullName>
    </submittedName>
</protein>
<dbReference type="InterPro" id="IPR036526">
    <property type="entry name" value="C-N_Hydrolase_sf"/>
</dbReference>
<evidence type="ECO:0000256" key="1">
    <source>
        <dbReference type="ARBA" id="ARBA00022801"/>
    </source>
</evidence>
<dbReference type="PANTHER" id="PTHR43674">
    <property type="entry name" value="NITRILASE C965.09-RELATED"/>
    <property type="match status" value="1"/>
</dbReference>
<dbReference type="RefSeq" id="WP_379727305.1">
    <property type="nucleotide sequence ID" value="NZ_JBHRYJ010000002.1"/>
</dbReference>
<reference evidence="4" key="1">
    <citation type="journal article" date="2019" name="Int. J. Syst. Evol. Microbiol.">
        <title>The Global Catalogue of Microorganisms (GCM) 10K type strain sequencing project: providing services to taxonomists for standard genome sequencing and annotation.</title>
        <authorList>
            <consortium name="The Broad Institute Genomics Platform"/>
            <consortium name="The Broad Institute Genome Sequencing Center for Infectious Disease"/>
            <person name="Wu L."/>
            <person name="Ma J."/>
        </authorList>
    </citation>
    <scope>NUCLEOTIDE SEQUENCE [LARGE SCALE GENOMIC DNA]</scope>
    <source>
        <strain evidence="4">KCTC 42182</strain>
    </source>
</reference>
<evidence type="ECO:0000313" key="4">
    <source>
        <dbReference type="Proteomes" id="UP001595711"/>
    </source>
</evidence>
<keyword evidence="1 3" id="KW-0378">Hydrolase</keyword>
<dbReference type="Pfam" id="PF00795">
    <property type="entry name" value="CN_hydrolase"/>
    <property type="match status" value="1"/>
</dbReference>
<comment type="caution">
    <text evidence="3">The sequence shown here is derived from an EMBL/GenBank/DDBJ whole genome shotgun (WGS) entry which is preliminary data.</text>
</comment>
<gene>
    <name evidence="3" type="ORF">ACFOOQ_13275</name>
</gene>
<dbReference type="Proteomes" id="UP001595711">
    <property type="component" value="Unassembled WGS sequence"/>
</dbReference>
<dbReference type="PANTHER" id="PTHR43674:SF12">
    <property type="entry name" value="NITRILASE C965.09-RELATED"/>
    <property type="match status" value="1"/>
</dbReference>
<dbReference type="EMBL" id="JBHRYJ010000002">
    <property type="protein sequence ID" value="MFC3676522.1"/>
    <property type="molecule type" value="Genomic_DNA"/>
</dbReference>
<evidence type="ECO:0000313" key="3">
    <source>
        <dbReference type="EMBL" id="MFC3676522.1"/>
    </source>
</evidence>